<keyword evidence="3 5" id="KW-1133">Transmembrane helix</keyword>
<dbReference type="PANTHER" id="PTHR21041:SF6">
    <property type="entry name" value="DC-STAMP DOMAIN-CONTAINING PROTEIN 2"/>
    <property type="match status" value="1"/>
</dbReference>
<dbReference type="AlphaFoldDB" id="A0A7L2AXT0"/>
<dbReference type="PANTHER" id="PTHR21041">
    <property type="entry name" value="DENDRITIC CELL-SPECIFIC TRANSMEMBRANE PROTEIN"/>
    <property type="match status" value="1"/>
</dbReference>
<feature type="domain" description="Dendritic cell-specific transmembrane protein-like" evidence="6">
    <location>
        <begin position="329"/>
        <end position="449"/>
    </location>
</feature>
<feature type="non-terminal residue" evidence="7">
    <location>
        <position position="449"/>
    </location>
</feature>
<feature type="transmembrane region" description="Helical" evidence="5">
    <location>
        <begin position="295"/>
        <end position="316"/>
    </location>
</feature>
<dbReference type="Pfam" id="PF07782">
    <property type="entry name" value="DC_STAMP"/>
    <property type="match status" value="1"/>
</dbReference>
<feature type="non-terminal residue" evidence="7">
    <location>
        <position position="1"/>
    </location>
</feature>
<feature type="transmembrane region" description="Helical" evidence="5">
    <location>
        <begin position="30"/>
        <end position="50"/>
    </location>
</feature>
<dbReference type="EMBL" id="VXBZ01008413">
    <property type="protein sequence ID" value="NXP51917.1"/>
    <property type="molecule type" value="Genomic_DNA"/>
</dbReference>
<dbReference type="Proteomes" id="UP000590868">
    <property type="component" value="Unassembled WGS sequence"/>
</dbReference>
<dbReference type="GO" id="GO:0016020">
    <property type="term" value="C:membrane"/>
    <property type="evidence" value="ECO:0007669"/>
    <property type="project" value="UniProtKB-SubCell"/>
</dbReference>
<comment type="caution">
    <text evidence="7">The sequence shown here is derived from an EMBL/GenBank/DDBJ whole genome shotgun (WGS) entry which is preliminary data.</text>
</comment>
<feature type="transmembrane region" description="Helical" evidence="5">
    <location>
        <begin position="203"/>
        <end position="226"/>
    </location>
</feature>
<sequence>RSTGGFILGMALASLYGLLALLAQGHNVWYCMVTTIVLGMGLGLGMAFSSRVRLTVLLSLPHMFTREGKTLLLLLALSVALQGPCSNILRNFSGIAESVSCGAELALNQTAERLERSKEPLLNALTRIKDLAQKAKVVGDHVRKLLRSIMDSVSHVARALHNVWLWLASVGNLCNKELGSPRRRCLKLFDEAQQNCERTLSSLFFLCYTIITFKGLCGLANIPLIFCIVPQYVQSFIRRTTTVPLKNALDRVRREFEFNISVVHRFDVNLNASKSLRDVSLDIMNNVYLSLEPTFRFLSLFTHVSFFVMLYMYIMAMRYLYRYLRHNTFDNIYITQRFVNLDLQRAKQGKPTVLPLQAGERDRYVPPTALWMSKKEQQEYLLQLVKILRHILVGMCLILADYGLYWLCRFIWHQMRAEIIVRTPAMLRVTVNGTGYSSDIFRDLMVAFN</sequence>
<dbReference type="InterPro" id="IPR051856">
    <property type="entry name" value="CSR-E3_Ligase_Protein"/>
</dbReference>
<evidence type="ECO:0000313" key="8">
    <source>
        <dbReference type="Proteomes" id="UP000590868"/>
    </source>
</evidence>
<dbReference type="OrthoDB" id="6598372at2759"/>
<evidence type="ECO:0000256" key="4">
    <source>
        <dbReference type="ARBA" id="ARBA00023136"/>
    </source>
</evidence>
<evidence type="ECO:0000313" key="7">
    <source>
        <dbReference type="EMBL" id="NXP51917.1"/>
    </source>
</evidence>
<gene>
    <name evidence="7" type="primary">Dcst2</name>
    <name evidence="7" type="ORF">HELFUL_R12729</name>
</gene>
<organism evidence="7 8">
    <name type="scientific">Heliornis fulica</name>
    <name type="common">sungrebe</name>
    <dbReference type="NCBI Taxonomy" id="54369"/>
    <lineage>
        <taxon>Eukaryota</taxon>
        <taxon>Metazoa</taxon>
        <taxon>Chordata</taxon>
        <taxon>Craniata</taxon>
        <taxon>Vertebrata</taxon>
        <taxon>Euteleostomi</taxon>
        <taxon>Archelosauria</taxon>
        <taxon>Archosauria</taxon>
        <taxon>Dinosauria</taxon>
        <taxon>Saurischia</taxon>
        <taxon>Theropoda</taxon>
        <taxon>Coelurosauria</taxon>
        <taxon>Aves</taxon>
        <taxon>Neognathae</taxon>
        <taxon>Neoaves</taxon>
        <taxon>Gruiformes</taxon>
        <taxon>Heliornithidae</taxon>
        <taxon>Heliornis</taxon>
    </lineage>
</organism>
<dbReference type="InterPro" id="IPR012858">
    <property type="entry name" value="DC_STAMP-like"/>
</dbReference>
<evidence type="ECO:0000256" key="1">
    <source>
        <dbReference type="ARBA" id="ARBA00004141"/>
    </source>
</evidence>
<keyword evidence="4 5" id="KW-0472">Membrane</keyword>
<keyword evidence="8" id="KW-1185">Reference proteome</keyword>
<evidence type="ECO:0000256" key="2">
    <source>
        <dbReference type="ARBA" id="ARBA00022692"/>
    </source>
</evidence>
<feature type="transmembrane region" description="Helical" evidence="5">
    <location>
        <begin position="387"/>
        <end position="407"/>
    </location>
</feature>
<dbReference type="Pfam" id="PF26039">
    <property type="entry name" value="Dcst2"/>
    <property type="match status" value="1"/>
</dbReference>
<evidence type="ECO:0000256" key="5">
    <source>
        <dbReference type="SAM" id="Phobius"/>
    </source>
</evidence>
<protein>
    <submittedName>
        <fullName evidence="7">DCST2 protein</fullName>
    </submittedName>
</protein>
<name>A0A7L2AXT0_9GRUI</name>
<accession>A0A7L2AXT0</accession>
<reference evidence="7 8" key="1">
    <citation type="submission" date="2019-09" db="EMBL/GenBank/DDBJ databases">
        <title>Bird 10,000 Genomes (B10K) Project - Family phase.</title>
        <authorList>
            <person name="Zhang G."/>
        </authorList>
    </citation>
    <scope>NUCLEOTIDE SEQUENCE [LARGE SCALE GENOMIC DNA]</scope>
    <source>
        <strain evidence="7">B10K-DU-001-55</strain>
        <tissue evidence="7">Muscle</tissue>
    </source>
</reference>
<comment type="subcellular location">
    <subcellularLocation>
        <location evidence="1">Membrane</location>
        <topology evidence="1">Multi-pass membrane protein</topology>
    </subcellularLocation>
</comment>
<proteinExistence type="predicted"/>
<evidence type="ECO:0000256" key="3">
    <source>
        <dbReference type="ARBA" id="ARBA00022989"/>
    </source>
</evidence>
<keyword evidence="2 5" id="KW-0812">Transmembrane</keyword>
<feature type="transmembrane region" description="Helical" evidence="5">
    <location>
        <begin position="6"/>
        <end position="23"/>
    </location>
</feature>
<evidence type="ECO:0000259" key="6">
    <source>
        <dbReference type="Pfam" id="PF07782"/>
    </source>
</evidence>